<dbReference type="PANTHER" id="PTHR43883">
    <property type="entry name" value="SLR0207 PROTEIN"/>
    <property type="match status" value="1"/>
</dbReference>
<dbReference type="InterPro" id="IPR021122">
    <property type="entry name" value="RNA_ligase_dom_REL/Rnl2"/>
</dbReference>
<dbReference type="PANTHER" id="PTHR43883:SF1">
    <property type="entry name" value="GLUCONOKINASE"/>
    <property type="match status" value="1"/>
</dbReference>
<dbReference type="Gene3D" id="3.30.470.30">
    <property type="entry name" value="DNA ligase/mRNA capping enzyme"/>
    <property type="match status" value="1"/>
</dbReference>
<dbReference type="Proteomes" id="UP000004457">
    <property type="component" value="Unassembled WGS sequence"/>
</dbReference>
<gene>
    <name evidence="2" type="ORF">NEIFLAOT_00723</name>
</gene>
<dbReference type="SUPFAM" id="SSF56091">
    <property type="entry name" value="DNA ligase/mRNA capping enzyme, catalytic domain"/>
    <property type="match status" value="1"/>
</dbReference>
<sequence>MNKKEKIIMTTTEPQKYARSLHAPISLGTTSDDRFMPRGFLSYFTSLPKLVLTEKLDGQNNCFAAHGLYARSHAAPTQHPWDKPLLQRWQQIKDDLGDLELFGENMYGIHSIAYSQLESYFYLFAVRRSGHWLSWEEVKFYAQLFDFPTVPEIPIVQPLADFTQKYANEDIALAQWLAANLGELWTDSVQTAGKLGGYDPKTGAACSEGFVIRNAADFATNNGNLPVQFNEFDNLFKLVRAKHVKTDVHWTKTWKPARLIDYDKYHWQSWQFQTA</sequence>
<dbReference type="AlphaFoldDB" id="C0ELB8"/>
<organism evidence="2 3">
    <name type="scientific">Neisseria flavescens NRL30031/H210</name>
    <dbReference type="NCBI Taxonomy" id="546264"/>
    <lineage>
        <taxon>Bacteria</taxon>
        <taxon>Pseudomonadati</taxon>
        <taxon>Pseudomonadota</taxon>
        <taxon>Betaproteobacteria</taxon>
        <taxon>Neisseriales</taxon>
        <taxon>Neisseriaceae</taxon>
        <taxon>Neisseria</taxon>
    </lineage>
</organism>
<dbReference type="eggNOG" id="COG1423">
    <property type="taxonomic scope" value="Bacteria"/>
</dbReference>
<proteinExistence type="predicted"/>
<comment type="caution">
    <text evidence="2">The sequence shown here is derived from an EMBL/GenBank/DDBJ whole genome shotgun (WGS) entry which is preliminary data.</text>
</comment>
<evidence type="ECO:0000313" key="2">
    <source>
        <dbReference type="EMBL" id="EEG34187.1"/>
    </source>
</evidence>
<feature type="domain" description="RNA ligase" evidence="1">
    <location>
        <begin position="49"/>
        <end position="228"/>
    </location>
</feature>
<evidence type="ECO:0000259" key="1">
    <source>
        <dbReference type="Pfam" id="PF09414"/>
    </source>
</evidence>
<evidence type="ECO:0000313" key="3">
    <source>
        <dbReference type="Proteomes" id="UP000004457"/>
    </source>
</evidence>
<reference evidence="2 3" key="1">
    <citation type="submission" date="2009-01" db="EMBL/GenBank/DDBJ databases">
        <authorList>
            <person name="Fulton L."/>
            <person name="Clifton S."/>
            <person name="Chinwalla A.T."/>
            <person name="Mitreva M."/>
            <person name="Sodergren E."/>
            <person name="Weinstock G."/>
            <person name="Clifton S."/>
            <person name="Dooling D.J."/>
            <person name="Fulton B."/>
            <person name="Minx P."/>
            <person name="Pepin K.H."/>
            <person name="Johnson M."/>
            <person name="Bhonagiri V."/>
            <person name="Nash W.E."/>
            <person name="Mardis E.R."/>
            <person name="Wilson R.K."/>
        </authorList>
    </citation>
    <scope>NUCLEOTIDE SEQUENCE [LARGE SCALE GENOMIC DNA]</scope>
    <source>
        <strain evidence="2 3">NRL30031/H210</strain>
    </source>
</reference>
<keyword evidence="3" id="KW-1185">Reference proteome</keyword>
<dbReference type="InterPro" id="IPR052732">
    <property type="entry name" value="Cell-binding_unc_protein"/>
</dbReference>
<dbReference type="Pfam" id="PF09414">
    <property type="entry name" value="RNA_ligase"/>
    <property type="match status" value="1"/>
</dbReference>
<dbReference type="EMBL" id="ACEN01000017">
    <property type="protein sequence ID" value="EEG34187.1"/>
    <property type="molecule type" value="Genomic_DNA"/>
</dbReference>
<accession>C0ELB8</accession>
<name>C0ELB8_NEIFL</name>
<protein>
    <recommendedName>
        <fullName evidence="1">RNA ligase domain-containing protein</fullName>
    </recommendedName>
</protein>